<keyword evidence="1" id="KW-1133">Transmembrane helix</keyword>
<dbReference type="Gramene" id="AUR62042636-RA">
    <property type="protein sequence ID" value="AUR62042636-RA:cds"/>
    <property type="gene ID" value="AUR62042636"/>
</dbReference>
<evidence type="ECO:0000256" key="1">
    <source>
        <dbReference type="SAM" id="Phobius"/>
    </source>
</evidence>
<proteinExistence type="predicted"/>
<dbReference type="Pfam" id="PF08284">
    <property type="entry name" value="RVP_2"/>
    <property type="match status" value="1"/>
</dbReference>
<dbReference type="AlphaFoldDB" id="A0A803N9K2"/>
<feature type="transmembrane region" description="Helical" evidence="1">
    <location>
        <begin position="246"/>
        <end position="269"/>
    </location>
</feature>
<accession>A0A803N9K2</accession>
<keyword evidence="1" id="KW-0472">Membrane</keyword>
<evidence type="ECO:0000313" key="3">
    <source>
        <dbReference type="Proteomes" id="UP000596660"/>
    </source>
</evidence>
<dbReference type="InterPro" id="IPR021109">
    <property type="entry name" value="Peptidase_aspartic_dom_sf"/>
</dbReference>
<sequence length="275" mass="29526">MDGVSSFKDMRVEGHHGKKKIQLLLDSGSNHNFIDANKALKMASKVEFITPLWVKVADGNQIKYDQIIKGFTWRMQGVEFSADVFLSPLFGSDLALGIQWFSMLDPILWDVASSPWNSTLLALPPPCSEDALGCAEATGGCCTKGAEGDRVLSKGGIVLFGGTILFGGGIVLSGGGGKVLSRLSTKVAKGCLEVVVGWAKLSGCSTEGAEGGSVVLLFLLESVVQKFLEVNQKVVKRVQSFLVQKFCLLLVATRMFLVVLKLLGVQSIGKVDYMF</sequence>
<evidence type="ECO:0000313" key="2">
    <source>
        <dbReference type="EnsemblPlants" id="AUR62042636-RA:cds"/>
    </source>
</evidence>
<organism evidence="2 3">
    <name type="scientific">Chenopodium quinoa</name>
    <name type="common">Quinoa</name>
    <dbReference type="NCBI Taxonomy" id="63459"/>
    <lineage>
        <taxon>Eukaryota</taxon>
        <taxon>Viridiplantae</taxon>
        <taxon>Streptophyta</taxon>
        <taxon>Embryophyta</taxon>
        <taxon>Tracheophyta</taxon>
        <taxon>Spermatophyta</taxon>
        <taxon>Magnoliopsida</taxon>
        <taxon>eudicotyledons</taxon>
        <taxon>Gunneridae</taxon>
        <taxon>Pentapetalae</taxon>
        <taxon>Caryophyllales</taxon>
        <taxon>Chenopodiaceae</taxon>
        <taxon>Chenopodioideae</taxon>
        <taxon>Atripliceae</taxon>
        <taxon>Chenopodium</taxon>
    </lineage>
</organism>
<keyword evidence="1" id="KW-0812">Transmembrane</keyword>
<dbReference type="CDD" id="cd00303">
    <property type="entry name" value="retropepsin_like"/>
    <property type="match status" value="1"/>
</dbReference>
<name>A0A803N9K2_CHEQI</name>
<dbReference type="Proteomes" id="UP000596660">
    <property type="component" value="Unplaced"/>
</dbReference>
<reference evidence="2" key="1">
    <citation type="journal article" date="2017" name="Nature">
        <title>The genome of Chenopodium quinoa.</title>
        <authorList>
            <person name="Jarvis D.E."/>
            <person name="Ho Y.S."/>
            <person name="Lightfoot D.J."/>
            <person name="Schmoeckel S.M."/>
            <person name="Li B."/>
            <person name="Borm T.J.A."/>
            <person name="Ohyanagi H."/>
            <person name="Mineta K."/>
            <person name="Michell C.T."/>
            <person name="Saber N."/>
            <person name="Kharbatia N.M."/>
            <person name="Rupper R.R."/>
            <person name="Sharp A.R."/>
            <person name="Dally N."/>
            <person name="Boughton B.A."/>
            <person name="Woo Y.H."/>
            <person name="Gao G."/>
            <person name="Schijlen E.G.W.M."/>
            <person name="Guo X."/>
            <person name="Momin A.A."/>
            <person name="Negrao S."/>
            <person name="Al-Babili S."/>
            <person name="Gehring C."/>
            <person name="Roessner U."/>
            <person name="Jung C."/>
            <person name="Murphy K."/>
            <person name="Arold S.T."/>
            <person name="Gojobori T."/>
            <person name="van der Linden C.G."/>
            <person name="van Loo E.N."/>
            <person name="Jellen E.N."/>
            <person name="Maughan P.J."/>
            <person name="Tester M."/>
        </authorList>
    </citation>
    <scope>NUCLEOTIDE SEQUENCE [LARGE SCALE GENOMIC DNA]</scope>
    <source>
        <strain evidence="2">cv. PI 614886</strain>
    </source>
</reference>
<dbReference type="Gene3D" id="2.40.70.10">
    <property type="entry name" value="Acid Proteases"/>
    <property type="match status" value="1"/>
</dbReference>
<protein>
    <submittedName>
        <fullName evidence="2">Uncharacterized protein</fullName>
    </submittedName>
</protein>
<keyword evidence="3" id="KW-1185">Reference proteome</keyword>
<reference evidence="2" key="2">
    <citation type="submission" date="2021-03" db="UniProtKB">
        <authorList>
            <consortium name="EnsemblPlants"/>
        </authorList>
    </citation>
    <scope>IDENTIFICATION</scope>
</reference>
<dbReference type="EnsemblPlants" id="AUR62042636-RA">
    <property type="protein sequence ID" value="AUR62042636-RA:cds"/>
    <property type="gene ID" value="AUR62042636"/>
</dbReference>